<dbReference type="SMART" id="SM00490">
    <property type="entry name" value="HELICc"/>
    <property type="match status" value="1"/>
</dbReference>
<evidence type="ECO:0000256" key="6">
    <source>
        <dbReference type="ARBA" id="ARBA00022840"/>
    </source>
</evidence>
<dbReference type="Pfam" id="PF00271">
    <property type="entry name" value="Helicase_C"/>
    <property type="match status" value="1"/>
</dbReference>
<comment type="catalytic activity">
    <reaction evidence="9">
        <text>Couples ATP hydrolysis with the unwinding of duplex DNA by translocating in the 3'-5' direction.</text>
        <dbReference type="EC" id="5.6.2.4"/>
    </reaction>
</comment>
<proteinExistence type="inferred from homology"/>
<dbReference type="InterPro" id="IPR036388">
    <property type="entry name" value="WH-like_DNA-bd_sf"/>
</dbReference>
<organism evidence="15 16">
    <name type="scientific">Janthinobacterium psychrotolerans</name>
    <dbReference type="NCBI Taxonomy" id="1747903"/>
    <lineage>
        <taxon>Bacteria</taxon>
        <taxon>Pseudomonadati</taxon>
        <taxon>Pseudomonadota</taxon>
        <taxon>Betaproteobacteria</taxon>
        <taxon>Burkholderiales</taxon>
        <taxon>Oxalobacteraceae</taxon>
        <taxon>Janthinobacterium</taxon>
    </lineage>
</organism>
<dbReference type="GO" id="GO:0006281">
    <property type="term" value="P:DNA repair"/>
    <property type="evidence" value="ECO:0007669"/>
    <property type="project" value="TreeGrafter"/>
</dbReference>
<dbReference type="PATRIC" id="fig|1747903.4.peg.112"/>
<dbReference type="GO" id="GO:0046872">
    <property type="term" value="F:metal ion binding"/>
    <property type="evidence" value="ECO:0007669"/>
    <property type="project" value="UniProtKB-KW"/>
</dbReference>
<evidence type="ECO:0000256" key="11">
    <source>
        <dbReference type="ARBA" id="ARBA00044535"/>
    </source>
</evidence>
<reference evidence="15 16" key="1">
    <citation type="submission" date="2016-04" db="EMBL/GenBank/DDBJ databases">
        <title>Draft genome sequence of Janthinobacterium psychrotolerans sp. nov., isolated from freshwater sediments in Denmark.</title>
        <authorList>
            <person name="Gong X."/>
            <person name="Skrivergaard S."/>
            <person name="Korsgaard B.S."/>
            <person name="Schreiber L."/>
            <person name="Marshall I.P."/>
            <person name="Finster K."/>
            <person name="Schramm A."/>
        </authorList>
    </citation>
    <scope>NUCLEOTIDE SEQUENCE [LARGE SCALE GENOMIC DNA]</scope>
    <source>
        <strain evidence="15 16">S3-2</strain>
    </source>
</reference>
<dbReference type="NCBIfam" id="TIGR00614">
    <property type="entry name" value="recQ_fam"/>
    <property type="match status" value="1"/>
</dbReference>
<dbReference type="Proteomes" id="UP000092713">
    <property type="component" value="Unassembled WGS sequence"/>
</dbReference>
<dbReference type="AlphaFoldDB" id="A0A1A7BSY3"/>
<dbReference type="PANTHER" id="PTHR13710">
    <property type="entry name" value="DNA HELICASE RECQ FAMILY MEMBER"/>
    <property type="match status" value="1"/>
</dbReference>
<keyword evidence="4 15" id="KW-0378">Hydrolase</keyword>
<evidence type="ECO:0000256" key="1">
    <source>
        <dbReference type="ARBA" id="ARBA00005446"/>
    </source>
</evidence>
<dbReference type="Pfam" id="PF16124">
    <property type="entry name" value="RecQ_Zn_bind"/>
    <property type="match status" value="1"/>
</dbReference>
<dbReference type="CDD" id="cd17920">
    <property type="entry name" value="DEXHc_RecQ"/>
    <property type="match status" value="1"/>
</dbReference>
<dbReference type="Gene3D" id="3.40.50.300">
    <property type="entry name" value="P-loop containing nucleotide triphosphate hydrolases"/>
    <property type="match status" value="2"/>
</dbReference>
<keyword evidence="7" id="KW-0238">DNA-binding</keyword>
<dbReference type="GO" id="GO:0016787">
    <property type="term" value="F:hydrolase activity"/>
    <property type="evidence" value="ECO:0007669"/>
    <property type="project" value="UniProtKB-KW"/>
</dbReference>
<dbReference type="GO" id="GO:0009378">
    <property type="term" value="F:four-way junction helicase activity"/>
    <property type="evidence" value="ECO:0007669"/>
    <property type="project" value="TreeGrafter"/>
</dbReference>
<dbReference type="Gene3D" id="1.10.10.10">
    <property type="entry name" value="Winged helix-like DNA-binding domain superfamily/Winged helix DNA-binding domain"/>
    <property type="match status" value="1"/>
</dbReference>
<dbReference type="PROSITE" id="PS00690">
    <property type="entry name" value="DEAH_ATP_HELICASE"/>
    <property type="match status" value="1"/>
</dbReference>
<dbReference type="STRING" id="1747903.ASR47_1001104"/>
<keyword evidence="5 15" id="KW-0347">Helicase</keyword>
<evidence type="ECO:0000256" key="4">
    <source>
        <dbReference type="ARBA" id="ARBA00022801"/>
    </source>
</evidence>
<evidence type="ECO:0000256" key="9">
    <source>
        <dbReference type="ARBA" id="ARBA00034617"/>
    </source>
</evidence>
<name>A0A1A7BSY3_9BURK</name>
<accession>A0A1A7BSY3</accession>
<comment type="similarity">
    <text evidence="1">Belongs to the helicase family. RecQ subfamily.</text>
</comment>
<dbReference type="InterPro" id="IPR002464">
    <property type="entry name" value="DNA/RNA_helicase_DEAH_CS"/>
</dbReference>
<evidence type="ECO:0000256" key="5">
    <source>
        <dbReference type="ARBA" id="ARBA00022806"/>
    </source>
</evidence>
<feature type="domain" description="Helicase ATP-binding" evidence="13">
    <location>
        <begin position="43"/>
        <end position="211"/>
    </location>
</feature>
<dbReference type="PROSITE" id="PS51194">
    <property type="entry name" value="HELICASE_CTER"/>
    <property type="match status" value="1"/>
</dbReference>
<dbReference type="GO" id="GO:0005524">
    <property type="term" value="F:ATP binding"/>
    <property type="evidence" value="ECO:0007669"/>
    <property type="project" value="UniProtKB-KW"/>
</dbReference>
<feature type="domain" description="Helicase C-terminal" evidence="14">
    <location>
        <begin position="235"/>
        <end position="384"/>
    </location>
</feature>
<dbReference type="GO" id="GO:0043138">
    <property type="term" value="F:3'-5' DNA helicase activity"/>
    <property type="evidence" value="ECO:0007669"/>
    <property type="project" value="UniProtKB-EC"/>
</dbReference>
<dbReference type="SMART" id="SM00487">
    <property type="entry name" value="DEXDc"/>
    <property type="match status" value="1"/>
</dbReference>
<dbReference type="PROSITE" id="PS51192">
    <property type="entry name" value="HELICASE_ATP_BIND_1"/>
    <property type="match status" value="1"/>
</dbReference>
<evidence type="ECO:0000256" key="2">
    <source>
        <dbReference type="ARBA" id="ARBA00022723"/>
    </source>
</evidence>
<dbReference type="GO" id="GO:0030894">
    <property type="term" value="C:replisome"/>
    <property type="evidence" value="ECO:0007669"/>
    <property type="project" value="TreeGrafter"/>
</dbReference>
<evidence type="ECO:0000259" key="14">
    <source>
        <dbReference type="PROSITE" id="PS51194"/>
    </source>
</evidence>
<keyword evidence="3" id="KW-0547">Nucleotide-binding</keyword>
<evidence type="ECO:0000256" key="12">
    <source>
        <dbReference type="ARBA" id="ARBA00044550"/>
    </source>
</evidence>
<keyword evidence="8" id="KW-0413">Isomerase</keyword>
<evidence type="ECO:0000256" key="7">
    <source>
        <dbReference type="ARBA" id="ARBA00023125"/>
    </source>
</evidence>
<dbReference type="GO" id="GO:0003677">
    <property type="term" value="F:DNA binding"/>
    <property type="evidence" value="ECO:0007669"/>
    <property type="project" value="UniProtKB-KW"/>
</dbReference>
<dbReference type="EMBL" id="LOCQ01000062">
    <property type="protein sequence ID" value="OBV36632.1"/>
    <property type="molecule type" value="Genomic_DNA"/>
</dbReference>
<dbReference type="InterPro" id="IPR032284">
    <property type="entry name" value="RecQ_Zn-bd"/>
</dbReference>
<comment type="caution">
    <text evidence="15">The sequence shown here is derived from an EMBL/GenBank/DDBJ whole genome shotgun (WGS) entry which is preliminary data.</text>
</comment>
<protein>
    <recommendedName>
        <fullName evidence="11">ATP-dependent DNA helicase RecQ</fullName>
        <ecNumber evidence="10">5.6.2.4</ecNumber>
    </recommendedName>
    <alternativeName>
        <fullName evidence="12">DNA 3'-5' helicase RecQ</fullName>
    </alternativeName>
</protein>
<gene>
    <name evidence="15" type="ORF">ASR47_1001104</name>
</gene>
<dbReference type="InterPro" id="IPR014001">
    <property type="entry name" value="Helicase_ATP-bd"/>
</dbReference>
<dbReference type="PANTHER" id="PTHR13710:SF105">
    <property type="entry name" value="ATP-DEPENDENT DNA HELICASE Q1"/>
    <property type="match status" value="1"/>
</dbReference>
<dbReference type="GO" id="GO:0006310">
    <property type="term" value="P:DNA recombination"/>
    <property type="evidence" value="ECO:0007669"/>
    <property type="project" value="InterPro"/>
</dbReference>
<dbReference type="GO" id="GO:0043590">
    <property type="term" value="C:bacterial nucleoid"/>
    <property type="evidence" value="ECO:0007669"/>
    <property type="project" value="TreeGrafter"/>
</dbReference>
<keyword evidence="16" id="KW-1185">Reference proteome</keyword>
<dbReference type="SUPFAM" id="SSF52540">
    <property type="entry name" value="P-loop containing nucleoside triphosphate hydrolases"/>
    <property type="match status" value="1"/>
</dbReference>
<dbReference type="InterPro" id="IPR027417">
    <property type="entry name" value="P-loop_NTPase"/>
</dbReference>
<evidence type="ECO:0000256" key="3">
    <source>
        <dbReference type="ARBA" id="ARBA00022741"/>
    </source>
</evidence>
<dbReference type="OrthoDB" id="9760034at2"/>
<evidence type="ECO:0000256" key="10">
    <source>
        <dbReference type="ARBA" id="ARBA00034808"/>
    </source>
</evidence>
<keyword evidence="6" id="KW-0067">ATP-binding</keyword>
<evidence type="ECO:0000313" key="15">
    <source>
        <dbReference type="EMBL" id="OBV36632.1"/>
    </source>
</evidence>
<dbReference type="InterPro" id="IPR001650">
    <property type="entry name" value="Helicase_C-like"/>
</dbReference>
<evidence type="ECO:0000256" key="8">
    <source>
        <dbReference type="ARBA" id="ARBA00023235"/>
    </source>
</evidence>
<evidence type="ECO:0000259" key="13">
    <source>
        <dbReference type="PROSITE" id="PS51192"/>
    </source>
</evidence>
<dbReference type="Pfam" id="PF00270">
    <property type="entry name" value="DEAD"/>
    <property type="match status" value="1"/>
</dbReference>
<dbReference type="GO" id="GO:0005737">
    <property type="term" value="C:cytoplasm"/>
    <property type="evidence" value="ECO:0007669"/>
    <property type="project" value="TreeGrafter"/>
</dbReference>
<dbReference type="InterPro" id="IPR011545">
    <property type="entry name" value="DEAD/DEAH_box_helicase_dom"/>
</dbReference>
<dbReference type="InterPro" id="IPR004589">
    <property type="entry name" value="DNA_helicase_ATP-dep_RecQ"/>
</dbReference>
<dbReference type="FunFam" id="3.40.50.300:FF:001389">
    <property type="entry name" value="ATP-dependent DNA helicase RecQ"/>
    <property type="match status" value="1"/>
</dbReference>
<evidence type="ECO:0000313" key="16">
    <source>
        <dbReference type="Proteomes" id="UP000092713"/>
    </source>
</evidence>
<sequence length="569" mass="62062">MATIAATDIAAGANGKRPGKKIQRLLRSVFGVERLRAGQQDVIDSVLAGRDTLAIMPTGSGKSLCYQIPASLLPGPTLVVSPLISLMKDQQEKLASLGITAVQLNSSLSRAEEQEAIATIAAGAKVIVFCTPERLATAEFLDLLAGTRPSLVVIDEAHCISQWGHDFRPAYLEIGTALRALGRPPVLALTATATDDVVDDIGAQLGARKLRVINTGIYRANLRYSVIQVTNADEKQEQVLRLLRETAGVGIVYAATVKAVEALAERLQALGESVTCYHGKLSARERKEHQDLFMRGERRIMVATNAFGMGIDKPDTRFVIHLQVPANLEAYYQESGRAGRDGLPADCTLLYFQQDKRVQQFFLAKHYPSADELAAIVAAAQELPATFGFDALLERLPTFSDSHLKVCLKLLKDGKLLRQDRKLGYALKAAKAKSPSYAELEQIYIAKQERDKQALEQMVAYAQSGFCRWKLLLDYFGDAGDFERCCSCDNCLSPPAVSVPITFDEDLQSSTFAPKVQQAPATPQIAVGSRVRVPRFHIGTVLSVAGDQVTIEFPEHTTRTFMAEFVAPA</sequence>
<dbReference type="EC" id="5.6.2.4" evidence="10"/>
<keyword evidence="2" id="KW-0479">Metal-binding</keyword>
<dbReference type="RefSeq" id="WP_065310433.1">
    <property type="nucleotide sequence ID" value="NZ_LOCQ01000062.1"/>
</dbReference>